<dbReference type="AlphaFoldDB" id="A0AAW2WHJ2"/>
<evidence type="ECO:0000313" key="1">
    <source>
        <dbReference type="EMBL" id="KAL0440116.1"/>
    </source>
</evidence>
<reference evidence="1" key="2">
    <citation type="journal article" date="2024" name="Plant">
        <title>Genomic evolution and insights into agronomic trait innovations of Sesamum species.</title>
        <authorList>
            <person name="Miao H."/>
            <person name="Wang L."/>
            <person name="Qu L."/>
            <person name="Liu H."/>
            <person name="Sun Y."/>
            <person name="Le M."/>
            <person name="Wang Q."/>
            <person name="Wei S."/>
            <person name="Zheng Y."/>
            <person name="Lin W."/>
            <person name="Duan Y."/>
            <person name="Cao H."/>
            <person name="Xiong S."/>
            <person name="Wang X."/>
            <person name="Wei L."/>
            <person name="Li C."/>
            <person name="Ma Q."/>
            <person name="Ju M."/>
            <person name="Zhao R."/>
            <person name="Li G."/>
            <person name="Mu C."/>
            <person name="Tian Q."/>
            <person name="Mei H."/>
            <person name="Zhang T."/>
            <person name="Gao T."/>
            <person name="Zhang H."/>
        </authorList>
    </citation>
    <scope>NUCLEOTIDE SEQUENCE</scope>
    <source>
        <strain evidence="1">KEN1</strain>
    </source>
</reference>
<proteinExistence type="predicted"/>
<protein>
    <submittedName>
        <fullName evidence="1">Uncharacterized protein</fullName>
    </submittedName>
</protein>
<name>A0AAW2WHJ2_9LAMI</name>
<dbReference type="EMBL" id="JACGWN010000008">
    <property type="protein sequence ID" value="KAL0440116.1"/>
    <property type="molecule type" value="Genomic_DNA"/>
</dbReference>
<dbReference type="PANTHER" id="PTHR33240:SF15">
    <property type="entry name" value="GAG-PRO-LIKE PROTEIN"/>
    <property type="match status" value="1"/>
</dbReference>
<reference evidence="1" key="1">
    <citation type="submission" date="2020-06" db="EMBL/GenBank/DDBJ databases">
        <authorList>
            <person name="Li T."/>
            <person name="Hu X."/>
            <person name="Zhang T."/>
            <person name="Song X."/>
            <person name="Zhang H."/>
            <person name="Dai N."/>
            <person name="Sheng W."/>
            <person name="Hou X."/>
            <person name="Wei L."/>
        </authorList>
    </citation>
    <scope>NUCLEOTIDE SEQUENCE</scope>
    <source>
        <strain evidence="1">KEN1</strain>
        <tissue evidence="1">Leaf</tissue>
    </source>
</reference>
<comment type="caution">
    <text evidence="1">The sequence shown here is derived from an EMBL/GenBank/DDBJ whole genome shotgun (WGS) entry which is preliminary data.</text>
</comment>
<organism evidence="1">
    <name type="scientific">Sesamum latifolium</name>
    <dbReference type="NCBI Taxonomy" id="2727402"/>
    <lineage>
        <taxon>Eukaryota</taxon>
        <taxon>Viridiplantae</taxon>
        <taxon>Streptophyta</taxon>
        <taxon>Embryophyta</taxon>
        <taxon>Tracheophyta</taxon>
        <taxon>Spermatophyta</taxon>
        <taxon>Magnoliopsida</taxon>
        <taxon>eudicotyledons</taxon>
        <taxon>Gunneridae</taxon>
        <taxon>Pentapetalae</taxon>
        <taxon>asterids</taxon>
        <taxon>lamiids</taxon>
        <taxon>Lamiales</taxon>
        <taxon>Pedaliaceae</taxon>
        <taxon>Sesamum</taxon>
    </lineage>
</organism>
<gene>
    <name evidence="1" type="ORF">Slati_2494600</name>
</gene>
<dbReference type="PANTHER" id="PTHR33240">
    <property type="entry name" value="OS08G0508500 PROTEIN"/>
    <property type="match status" value="1"/>
</dbReference>
<sequence>MDQPMTDIKAVKHSTNGIWRRSHNPPRGHMSADILWSRPTSKKTMMIRYLVVDIPFAYNIILGRPALNQFQVIVSTYHLKIKFRTSIGIGLVKGDQEQARRCYVPAVKENSVPGKETGMK</sequence>
<accession>A0AAW2WHJ2</accession>